<dbReference type="SUPFAM" id="SSF141868">
    <property type="entry name" value="EAL domain-like"/>
    <property type="match status" value="1"/>
</dbReference>
<keyword evidence="1" id="KW-1133">Transmembrane helix</keyword>
<dbReference type="SMART" id="SM00086">
    <property type="entry name" value="PAC"/>
    <property type="match status" value="2"/>
</dbReference>
<evidence type="ECO:0000313" key="6">
    <source>
        <dbReference type="EMBL" id="KKM05526.1"/>
    </source>
</evidence>
<dbReference type="InterPro" id="IPR035919">
    <property type="entry name" value="EAL_sf"/>
</dbReference>
<dbReference type="SUPFAM" id="SSF55785">
    <property type="entry name" value="PYP-like sensor domain (PAS domain)"/>
    <property type="match status" value="2"/>
</dbReference>
<dbReference type="InterPro" id="IPR052155">
    <property type="entry name" value="Biofilm_reg_signaling"/>
</dbReference>
<feature type="non-terminal residue" evidence="6">
    <location>
        <position position="944"/>
    </location>
</feature>
<sequence>DVGRLKRVSETYHQLKISPKLSQSELQRFIHQPILSLNLTIEEQQWLAENPVITLGVDKNFAPYEWIDEKGNYVGIAAEYIHLLEERLGIKFNIVSDPSWEQLISLVKSGEIDMLACLNKTDDRESYLSFTPPYVTNPVVIVNTAIDNYIGSLSNLKGKTVAIEKGNFSNTLLSDVYPDIHFLYTETPKQALEKVSRGEADAYIGDAAFANYQIKHHDLLNLQFSGQTKAQSAYRMGISKHQPELFNIVNKVFQKVSEDERKDIVEQWIGIEVNNGLSTKTIIKLIASALLIATFLGYWILYLRKSRRAVMSSEKKLNDVLNTSPVPMAIVSGEDTATYINEAFTKVFGFELAEVHGLNDWLLKVLPNATKRQRFIEQIANALEQQSDSSSPPSSFEAAMLCKDGKYRTIICNAKKLDTHATAETLLIFYDISERKRAEEKLKLSGRVFNQAHEGILITDGSGMLVDVNPAFSEITGYSREQALYQNPSILKSDRHEPDFYSEMWTALRVEGHWQGEIWNRRQNGDTYAQLLTISTLDDENGETTHYLGLFSDITESKQQQQALEMMAHYDVLTQLPNRTLFADRFKQAIAHSHRNNTLLAVVFLDLDGFKPVNDQYGHDVGDQLLIEVSKRISTCVREDDTVSRLGGDEFAMLLNDISSSEHCENLINRIRHAIELPYEINGESILISASLGVTLYPEDNSDADTLLRHADQAMYKAKQSGRQRHQLFDTQEDQQYNEKQSQFKSIQDALKADELVLFYQPKLNMRTGQVIGAEALIRWQHPEQGLLMPRQFLPTIENSDLEIELGNWVINQVIKQVSIWKNQGIELEVSINISSHHILWPGFYEYLELVLSRYENTSPQLIQLEILESSVLTDIQNISSIISQCRQSLGLKISLDDFGTGYSSLTHLRHFPVDIIKIDRSFIRDIIDDSYDYTIVDGVIGLT</sequence>
<dbReference type="NCBIfam" id="TIGR00229">
    <property type="entry name" value="sensory_box"/>
    <property type="match status" value="2"/>
</dbReference>
<dbReference type="SUPFAM" id="SSF53850">
    <property type="entry name" value="Periplasmic binding protein-like II"/>
    <property type="match status" value="1"/>
</dbReference>
<comment type="caution">
    <text evidence="6">The sequence shown here is derived from an EMBL/GenBank/DDBJ whole genome shotgun (WGS) entry which is preliminary data.</text>
</comment>
<dbReference type="AlphaFoldDB" id="A0A0F9JID4"/>
<dbReference type="Pfam" id="PF13426">
    <property type="entry name" value="PAS_9"/>
    <property type="match status" value="1"/>
</dbReference>
<evidence type="ECO:0008006" key="7">
    <source>
        <dbReference type="Google" id="ProtNLM"/>
    </source>
</evidence>
<dbReference type="InterPro" id="IPR000160">
    <property type="entry name" value="GGDEF_dom"/>
</dbReference>
<dbReference type="Pfam" id="PF08448">
    <property type="entry name" value="PAS_4"/>
    <property type="match status" value="1"/>
</dbReference>
<dbReference type="SMART" id="SM00062">
    <property type="entry name" value="PBPb"/>
    <property type="match status" value="1"/>
</dbReference>
<dbReference type="CDD" id="cd01949">
    <property type="entry name" value="GGDEF"/>
    <property type="match status" value="1"/>
</dbReference>
<feature type="domain" description="EAL" evidence="4">
    <location>
        <begin position="740"/>
        <end position="944"/>
    </location>
</feature>
<dbReference type="Pfam" id="PF00563">
    <property type="entry name" value="EAL"/>
    <property type="match status" value="1"/>
</dbReference>
<dbReference type="PROSITE" id="PS50883">
    <property type="entry name" value="EAL"/>
    <property type="match status" value="1"/>
</dbReference>
<dbReference type="Gene3D" id="3.30.70.270">
    <property type="match status" value="1"/>
</dbReference>
<protein>
    <recommendedName>
        <fullName evidence="7">Diguanylate cyclase</fullName>
    </recommendedName>
</protein>
<feature type="domain" description="PAC" evidence="3">
    <location>
        <begin position="514"/>
        <end position="566"/>
    </location>
</feature>
<feature type="transmembrane region" description="Helical" evidence="1">
    <location>
        <begin position="282"/>
        <end position="303"/>
    </location>
</feature>
<gene>
    <name evidence="6" type="ORF">LCGC14_1753180</name>
</gene>
<accession>A0A0F9JID4</accession>
<dbReference type="Gene3D" id="3.20.20.450">
    <property type="entry name" value="EAL domain"/>
    <property type="match status" value="1"/>
</dbReference>
<dbReference type="PROSITE" id="PS50112">
    <property type="entry name" value="PAS"/>
    <property type="match status" value="2"/>
</dbReference>
<dbReference type="FunFam" id="3.30.70.270:FF:000001">
    <property type="entry name" value="Diguanylate cyclase domain protein"/>
    <property type="match status" value="1"/>
</dbReference>
<dbReference type="InterPro" id="IPR035965">
    <property type="entry name" value="PAS-like_dom_sf"/>
</dbReference>
<evidence type="ECO:0000259" key="2">
    <source>
        <dbReference type="PROSITE" id="PS50112"/>
    </source>
</evidence>
<reference evidence="6" key="1">
    <citation type="journal article" date="2015" name="Nature">
        <title>Complex archaea that bridge the gap between prokaryotes and eukaryotes.</title>
        <authorList>
            <person name="Spang A."/>
            <person name="Saw J.H."/>
            <person name="Jorgensen S.L."/>
            <person name="Zaremba-Niedzwiedzka K."/>
            <person name="Martijn J."/>
            <person name="Lind A.E."/>
            <person name="van Eijk R."/>
            <person name="Schleper C."/>
            <person name="Guy L."/>
            <person name="Ettema T.J."/>
        </authorList>
    </citation>
    <scope>NUCLEOTIDE SEQUENCE</scope>
</reference>
<dbReference type="CDD" id="cd00130">
    <property type="entry name" value="PAS"/>
    <property type="match status" value="2"/>
</dbReference>
<feature type="domain" description="GGDEF" evidence="5">
    <location>
        <begin position="598"/>
        <end position="731"/>
    </location>
</feature>
<dbReference type="PROSITE" id="PS50887">
    <property type="entry name" value="GGDEF"/>
    <property type="match status" value="1"/>
</dbReference>
<organism evidence="6">
    <name type="scientific">marine sediment metagenome</name>
    <dbReference type="NCBI Taxonomy" id="412755"/>
    <lineage>
        <taxon>unclassified sequences</taxon>
        <taxon>metagenomes</taxon>
        <taxon>ecological metagenomes</taxon>
    </lineage>
</organism>
<dbReference type="SUPFAM" id="SSF55073">
    <property type="entry name" value="Nucleotide cyclase"/>
    <property type="match status" value="1"/>
</dbReference>
<keyword evidence="1" id="KW-0812">Transmembrane</keyword>
<dbReference type="EMBL" id="LAZR01016201">
    <property type="protein sequence ID" value="KKM05526.1"/>
    <property type="molecule type" value="Genomic_DNA"/>
</dbReference>
<feature type="domain" description="PAS" evidence="2">
    <location>
        <begin position="447"/>
        <end position="484"/>
    </location>
</feature>
<evidence type="ECO:0000259" key="3">
    <source>
        <dbReference type="PROSITE" id="PS50113"/>
    </source>
</evidence>
<dbReference type="InterPro" id="IPR029787">
    <property type="entry name" value="Nucleotide_cyclase"/>
</dbReference>
<dbReference type="CDD" id="cd01007">
    <property type="entry name" value="PBP2_BvgS_HisK_like"/>
    <property type="match status" value="1"/>
</dbReference>
<dbReference type="PANTHER" id="PTHR44757:SF2">
    <property type="entry name" value="BIOFILM ARCHITECTURE MAINTENANCE PROTEIN MBAA"/>
    <property type="match status" value="1"/>
</dbReference>
<dbReference type="Pfam" id="PF00497">
    <property type="entry name" value="SBP_bac_3"/>
    <property type="match status" value="1"/>
</dbReference>
<feature type="domain" description="PAS" evidence="2">
    <location>
        <begin position="313"/>
        <end position="386"/>
    </location>
</feature>
<dbReference type="InterPro" id="IPR000700">
    <property type="entry name" value="PAS-assoc_C"/>
</dbReference>
<dbReference type="CDD" id="cd01948">
    <property type="entry name" value="EAL"/>
    <property type="match status" value="1"/>
</dbReference>
<dbReference type="InterPro" id="IPR043128">
    <property type="entry name" value="Rev_trsase/Diguanyl_cyclase"/>
</dbReference>
<dbReference type="InterPro" id="IPR013656">
    <property type="entry name" value="PAS_4"/>
</dbReference>
<dbReference type="Gene3D" id="3.30.450.20">
    <property type="entry name" value="PAS domain"/>
    <property type="match status" value="2"/>
</dbReference>
<dbReference type="PANTHER" id="PTHR44757">
    <property type="entry name" value="DIGUANYLATE CYCLASE DGCP"/>
    <property type="match status" value="1"/>
</dbReference>
<evidence type="ECO:0000259" key="4">
    <source>
        <dbReference type="PROSITE" id="PS50883"/>
    </source>
</evidence>
<dbReference type="Gene3D" id="3.40.190.10">
    <property type="entry name" value="Periplasmic binding protein-like II"/>
    <property type="match status" value="2"/>
</dbReference>
<feature type="non-terminal residue" evidence="6">
    <location>
        <position position="1"/>
    </location>
</feature>
<dbReference type="InterPro" id="IPR000014">
    <property type="entry name" value="PAS"/>
</dbReference>
<dbReference type="Pfam" id="PF00990">
    <property type="entry name" value="GGDEF"/>
    <property type="match status" value="1"/>
</dbReference>
<name>A0A0F9JID4_9ZZZZ</name>
<dbReference type="InterPro" id="IPR001633">
    <property type="entry name" value="EAL_dom"/>
</dbReference>
<evidence type="ECO:0000256" key="1">
    <source>
        <dbReference type="SAM" id="Phobius"/>
    </source>
</evidence>
<dbReference type="PROSITE" id="PS50113">
    <property type="entry name" value="PAC"/>
    <property type="match status" value="1"/>
</dbReference>
<keyword evidence="1" id="KW-0472">Membrane</keyword>
<evidence type="ECO:0000259" key="5">
    <source>
        <dbReference type="PROSITE" id="PS50887"/>
    </source>
</evidence>
<dbReference type="SMART" id="SM00052">
    <property type="entry name" value="EAL"/>
    <property type="match status" value="1"/>
</dbReference>
<dbReference type="NCBIfam" id="TIGR00254">
    <property type="entry name" value="GGDEF"/>
    <property type="match status" value="1"/>
</dbReference>
<dbReference type="SMART" id="SM00091">
    <property type="entry name" value="PAS"/>
    <property type="match status" value="2"/>
</dbReference>
<proteinExistence type="predicted"/>
<dbReference type="InterPro" id="IPR001610">
    <property type="entry name" value="PAC"/>
</dbReference>
<dbReference type="SMART" id="SM00267">
    <property type="entry name" value="GGDEF"/>
    <property type="match status" value="1"/>
</dbReference>
<dbReference type="InterPro" id="IPR001638">
    <property type="entry name" value="Solute-binding_3/MltF_N"/>
</dbReference>